<organism evidence="2 3">
    <name type="scientific">Rhodocollybia butyracea</name>
    <dbReference type="NCBI Taxonomy" id="206335"/>
    <lineage>
        <taxon>Eukaryota</taxon>
        <taxon>Fungi</taxon>
        <taxon>Dikarya</taxon>
        <taxon>Basidiomycota</taxon>
        <taxon>Agaricomycotina</taxon>
        <taxon>Agaricomycetes</taxon>
        <taxon>Agaricomycetidae</taxon>
        <taxon>Agaricales</taxon>
        <taxon>Marasmiineae</taxon>
        <taxon>Omphalotaceae</taxon>
        <taxon>Rhodocollybia</taxon>
    </lineage>
</organism>
<protein>
    <submittedName>
        <fullName evidence="2">Uncharacterized protein</fullName>
    </submittedName>
</protein>
<sequence>MAPSISSAVSEFVTALTNIFAGLFNSLMAVFQAILAFFMNIFGSAIQLFQSMLKLGIDMCQGVIGFVAANFVALAVLGGAYYWYTNSQGQRRGGTGKLRKN</sequence>
<reference evidence="2" key="1">
    <citation type="submission" date="2020-11" db="EMBL/GenBank/DDBJ databases">
        <authorList>
            <consortium name="DOE Joint Genome Institute"/>
            <person name="Ahrendt S."/>
            <person name="Riley R."/>
            <person name="Andreopoulos W."/>
            <person name="Labutti K."/>
            <person name="Pangilinan J."/>
            <person name="Ruiz-Duenas F.J."/>
            <person name="Barrasa J.M."/>
            <person name="Sanchez-Garcia M."/>
            <person name="Camarero S."/>
            <person name="Miyauchi S."/>
            <person name="Serrano A."/>
            <person name="Linde D."/>
            <person name="Babiker R."/>
            <person name="Drula E."/>
            <person name="Ayuso-Fernandez I."/>
            <person name="Pacheco R."/>
            <person name="Padilla G."/>
            <person name="Ferreira P."/>
            <person name="Barriuso J."/>
            <person name="Kellner H."/>
            <person name="Castanera R."/>
            <person name="Alfaro M."/>
            <person name="Ramirez L."/>
            <person name="Pisabarro A.G."/>
            <person name="Kuo A."/>
            <person name="Tritt A."/>
            <person name="Lipzen A."/>
            <person name="He G."/>
            <person name="Yan M."/>
            <person name="Ng V."/>
            <person name="Cullen D."/>
            <person name="Martin F."/>
            <person name="Rosso M.-N."/>
            <person name="Henrissat B."/>
            <person name="Hibbett D."/>
            <person name="Martinez A.T."/>
            <person name="Grigoriev I.V."/>
        </authorList>
    </citation>
    <scope>NUCLEOTIDE SEQUENCE</scope>
    <source>
        <strain evidence="2">AH 40177</strain>
    </source>
</reference>
<evidence type="ECO:0000313" key="3">
    <source>
        <dbReference type="Proteomes" id="UP000772434"/>
    </source>
</evidence>
<keyword evidence="1" id="KW-0812">Transmembrane</keyword>
<keyword evidence="1" id="KW-0472">Membrane</keyword>
<accession>A0A9P5UC57</accession>
<feature type="transmembrane region" description="Helical" evidence="1">
    <location>
        <begin position="63"/>
        <end position="84"/>
    </location>
</feature>
<feature type="transmembrane region" description="Helical" evidence="1">
    <location>
        <begin position="20"/>
        <end position="42"/>
    </location>
</feature>
<dbReference type="AlphaFoldDB" id="A0A9P5UC57"/>
<keyword evidence="3" id="KW-1185">Reference proteome</keyword>
<dbReference type="Proteomes" id="UP000772434">
    <property type="component" value="Unassembled WGS sequence"/>
</dbReference>
<dbReference type="EMBL" id="JADNRY010000016">
    <property type="protein sequence ID" value="KAF9073771.1"/>
    <property type="molecule type" value="Genomic_DNA"/>
</dbReference>
<evidence type="ECO:0000313" key="2">
    <source>
        <dbReference type="EMBL" id="KAF9073771.1"/>
    </source>
</evidence>
<name>A0A9P5UC57_9AGAR</name>
<dbReference type="OrthoDB" id="2561686at2759"/>
<proteinExistence type="predicted"/>
<comment type="caution">
    <text evidence="2">The sequence shown here is derived from an EMBL/GenBank/DDBJ whole genome shotgun (WGS) entry which is preliminary data.</text>
</comment>
<gene>
    <name evidence="2" type="ORF">BDP27DRAFT_1416855</name>
</gene>
<evidence type="ECO:0000256" key="1">
    <source>
        <dbReference type="SAM" id="Phobius"/>
    </source>
</evidence>
<keyword evidence="1" id="KW-1133">Transmembrane helix</keyword>